<gene>
    <name evidence="1" type="ORF">Y958_17745</name>
</gene>
<dbReference type="AlphaFoldDB" id="A0A248JW86"/>
<organism evidence="1 2">
    <name type="scientific">Nitrospirillum viridazoti CBAmc</name>
    <dbReference type="NCBI Taxonomy" id="1441467"/>
    <lineage>
        <taxon>Bacteria</taxon>
        <taxon>Pseudomonadati</taxon>
        <taxon>Pseudomonadota</taxon>
        <taxon>Alphaproteobacteria</taxon>
        <taxon>Rhodospirillales</taxon>
        <taxon>Azospirillaceae</taxon>
        <taxon>Nitrospirillum</taxon>
        <taxon>Nitrospirillum viridazoti</taxon>
    </lineage>
</organism>
<accession>A0A248JW86</accession>
<proteinExistence type="predicted"/>
<name>A0A248JW86_9PROT</name>
<keyword evidence="2" id="KW-1185">Reference proteome</keyword>
<sequence length="139" mass="14110">MDARGIVKVAVVMAVTVACIPGWPPARAGAPTEVEVLRGGDDDVTVALAGAVVQAFGRDGAFVLSSGHRANSLIVVVQGPTAAARSGIHYKLAFPIRYASAQGQTLGFTEVTCQENTLSKCAEQAVAAAGPAAGKLGRH</sequence>
<evidence type="ECO:0008006" key="3">
    <source>
        <dbReference type="Google" id="ProtNLM"/>
    </source>
</evidence>
<dbReference type="KEGG" id="nao:Y958_17745"/>
<dbReference type="EMBL" id="CP022111">
    <property type="protein sequence ID" value="ASG22751.1"/>
    <property type="molecule type" value="Genomic_DNA"/>
</dbReference>
<dbReference type="RefSeq" id="WP_088873300.1">
    <property type="nucleotide sequence ID" value="NZ_CP022111.1"/>
</dbReference>
<evidence type="ECO:0000313" key="1">
    <source>
        <dbReference type="EMBL" id="ASG22751.1"/>
    </source>
</evidence>
<evidence type="ECO:0000313" key="2">
    <source>
        <dbReference type="Proteomes" id="UP000197153"/>
    </source>
</evidence>
<dbReference type="Proteomes" id="UP000197153">
    <property type="component" value="Chromosome 2"/>
</dbReference>
<reference evidence="1 2" key="1">
    <citation type="submission" date="2017-06" db="EMBL/GenBank/DDBJ databases">
        <title>Complete genome sequence of Nitrospirillum amazonense strain CBAmC, an endophytic nitrogen-fixing and plant growth-promoting bacterium, isolated from sugarcane.</title>
        <authorList>
            <person name="Schwab S."/>
            <person name="dos Santos Teixeira K.R."/>
            <person name="Simoes Araujo J.L."/>
            <person name="Soares Vidal M."/>
            <person name="Borges de Freitas H.R."/>
            <person name="Rivello Crivelaro A.L."/>
            <person name="Bueno de Camargo Nunes A."/>
            <person name="dos Santos C.M."/>
            <person name="Palmeira da Silva Rosa D."/>
            <person name="da Silva Padilha D."/>
            <person name="da Silva E."/>
            <person name="Araujo Terra L."/>
            <person name="Soares Mendes V."/>
            <person name="Farinelli L."/>
            <person name="Magalhaes Cruz L."/>
            <person name="Baldani J.I."/>
        </authorList>
    </citation>
    <scope>NUCLEOTIDE SEQUENCE [LARGE SCALE GENOMIC DNA]</scope>
    <source>
        <strain evidence="1 2">CBAmC</strain>
    </source>
</reference>
<dbReference type="PROSITE" id="PS51257">
    <property type="entry name" value="PROKAR_LIPOPROTEIN"/>
    <property type="match status" value="1"/>
</dbReference>
<protein>
    <recommendedName>
        <fullName evidence="3">Lipoprotein</fullName>
    </recommendedName>
</protein>